<reference evidence="1" key="1">
    <citation type="journal article" date="2013" name="J. Virol.">
        <title>Exceptional simian hemorrhagic Fever virus diversity in a wild african primate community.</title>
        <authorList>
            <person name="Lauck M."/>
            <person name="Sibley S.D."/>
            <person name="Hyeroba D."/>
            <person name="Tumukunde A."/>
            <person name="Weny G."/>
            <person name="Chapman C.A."/>
            <person name="Ting N."/>
            <person name="Switzer W.M."/>
            <person name="Kuhn J.H."/>
            <person name="Friedrich T.C."/>
            <person name="O'Connor D.H."/>
            <person name="Goldberg T.L."/>
        </authorList>
    </citation>
    <scope>NUCLEOTIDE SEQUENCE</scope>
    <source>
        <strain evidence="1">Krtg10</strain>
    </source>
</reference>
<proteinExistence type="predicted"/>
<organismHost>
    <name type="scientific">Macaca</name>
    <name type="common">macaques</name>
    <dbReference type="NCBI Taxonomy" id="9539"/>
</organismHost>
<name>L0CQI4_SHFV</name>
<dbReference type="Pfam" id="PF02497">
    <property type="entry name" value="Arteri_GP4"/>
    <property type="match status" value="1"/>
</dbReference>
<organism evidence="1">
    <name type="scientific">Simian hemorrhagic fever virus</name>
    <name type="common">SHFV</name>
    <dbReference type="NCBI Taxonomy" id="38143"/>
    <lineage>
        <taxon>Viruses</taxon>
        <taxon>Riboviria</taxon>
        <taxon>Orthornavirae</taxon>
        <taxon>Pisuviricota</taxon>
        <taxon>Pisoniviricetes</taxon>
        <taxon>Nidovirales</taxon>
        <taxon>Arnidovirineae</taxon>
        <taxon>Arteriviridae</taxon>
        <taxon>Simarterivirinae</taxon>
        <taxon>Deltaarterivirus</taxon>
        <taxon>Hedartevirus</taxon>
        <taxon>Deltaarterivirus hemfev</taxon>
    </lineage>
</organism>
<protein>
    <submittedName>
        <fullName evidence="1">ORF3</fullName>
    </submittedName>
</protein>
<accession>L0CQI4</accession>
<dbReference type="GO" id="GO:0019031">
    <property type="term" value="C:viral envelope"/>
    <property type="evidence" value="ECO:0007669"/>
    <property type="project" value="InterPro"/>
</dbReference>
<evidence type="ECO:0000313" key="1">
    <source>
        <dbReference type="EMBL" id="AGA19081.1"/>
    </source>
</evidence>
<sequence>MHLRCRTIVHRQTTHLPNCCAIGLVLGGIISAVHSEPTTSCNGEIMTCMGHNTSSYAYWPVFNQIRKGIISETYRRPDYDPPSYAQILGYGESCDEVALIGQILNAGEHVKVNTQGVDLAFGLLAFSNCLITAFDLRMAGQHPYFVLINGTDEPALCLNSTTYTSYSYEDIPTPWFISPGALRWLTIICSVLAILRAYG</sequence>
<dbReference type="EMBL" id="JX473847">
    <property type="protein sequence ID" value="AGA19081.1"/>
    <property type="molecule type" value="Genomic_RNA"/>
</dbReference>
<organismHost>
    <name type="scientific">Erythrocebus patas</name>
    <name type="common">Red guenon</name>
    <name type="synonym">Cercopithecus patas</name>
    <dbReference type="NCBI Taxonomy" id="9538"/>
</organismHost>
<dbReference type="InterPro" id="IPR003412">
    <property type="entry name" value="Arteri_GP4"/>
</dbReference>